<keyword evidence="1 3" id="KW-0378">Hydrolase</keyword>
<dbReference type="PANTHER" id="PTHR43540">
    <property type="entry name" value="PEROXYUREIDOACRYLATE/UREIDOACRYLATE AMIDOHYDROLASE-RELATED"/>
    <property type="match status" value="1"/>
</dbReference>
<dbReference type="InterPro" id="IPR000868">
    <property type="entry name" value="Isochorismatase-like_dom"/>
</dbReference>
<sequence length="197" mass="21898">MPNVAVLTNDLQYEFTHKISKDPHDLSRLLKQFNTFLDGIRAAGQLVVHLQLIHDPNDPQVQSRYRGRAIPAIAGTPGNRLIEEVVHPSDLVVVKGRDSGFYETKLDDTLREQGVKTVVVTGLQTHVCVQTTAADAFFRGYKIWVPSDGVFSPKPEDTQRALEWLASYCAVIAPSSEILERLKDHDDLPGRGEEIAA</sequence>
<dbReference type="SUPFAM" id="SSF52499">
    <property type="entry name" value="Isochorismatase-like hydrolases"/>
    <property type="match status" value="1"/>
</dbReference>
<keyword evidence="4" id="KW-1185">Reference proteome</keyword>
<evidence type="ECO:0000256" key="1">
    <source>
        <dbReference type="ARBA" id="ARBA00022801"/>
    </source>
</evidence>
<dbReference type="InterPro" id="IPR050272">
    <property type="entry name" value="Isochorismatase-like_hydrls"/>
</dbReference>
<dbReference type="Gene3D" id="3.40.50.850">
    <property type="entry name" value="Isochorismatase-like"/>
    <property type="match status" value="1"/>
</dbReference>
<dbReference type="RefSeq" id="WP_102643406.1">
    <property type="nucleotide sequence ID" value="NZ_PNYA01000001.1"/>
</dbReference>
<comment type="caution">
    <text evidence="3">The sequence shown here is derived from an EMBL/GenBank/DDBJ whole genome shotgun (WGS) entry which is preliminary data.</text>
</comment>
<name>A0A2N7W2T1_9BURK</name>
<dbReference type="InterPro" id="IPR036380">
    <property type="entry name" value="Isochorismatase-like_sf"/>
</dbReference>
<dbReference type="EMBL" id="PNYA01000001">
    <property type="protein sequence ID" value="PMS23696.1"/>
    <property type="molecule type" value="Genomic_DNA"/>
</dbReference>
<accession>A0A2N7W2T1</accession>
<organism evidence="3 4">
    <name type="scientific">Trinickia dabaoshanensis</name>
    <dbReference type="NCBI Taxonomy" id="564714"/>
    <lineage>
        <taxon>Bacteria</taxon>
        <taxon>Pseudomonadati</taxon>
        <taxon>Pseudomonadota</taxon>
        <taxon>Betaproteobacteria</taxon>
        <taxon>Burkholderiales</taxon>
        <taxon>Burkholderiaceae</taxon>
        <taxon>Trinickia</taxon>
    </lineage>
</organism>
<dbReference type="PANTHER" id="PTHR43540:SF6">
    <property type="entry name" value="ISOCHORISMATASE-LIKE DOMAIN-CONTAINING PROTEIN"/>
    <property type="match status" value="1"/>
</dbReference>
<dbReference type="Pfam" id="PF00857">
    <property type="entry name" value="Isochorismatase"/>
    <property type="match status" value="1"/>
</dbReference>
<dbReference type="AlphaFoldDB" id="A0A2N7W2T1"/>
<dbReference type="GO" id="GO:0016787">
    <property type="term" value="F:hydrolase activity"/>
    <property type="evidence" value="ECO:0007669"/>
    <property type="project" value="UniProtKB-KW"/>
</dbReference>
<evidence type="ECO:0000313" key="3">
    <source>
        <dbReference type="EMBL" id="PMS23696.1"/>
    </source>
</evidence>
<proteinExistence type="predicted"/>
<gene>
    <name evidence="3" type="ORF">C0Z18_00490</name>
</gene>
<dbReference type="OrthoDB" id="9781985at2"/>
<feature type="domain" description="Isochorismatase-like" evidence="2">
    <location>
        <begin position="5"/>
        <end position="173"/>
    </location>
</feature>
<reference evidence="3 4" key="1">
    <citation type="submission" date="2018-01" db="EMBL/GenBank/DDBJ databases">
        <title>Whole genome analyses suggest that Burkholderia sensu lato contains two further novel genera in the rhizoxinica-symbiotica group Mycetohabitans gen. nov., and Trinickia gen. nov.: implications for the evolution of diazotrophy and nodulation in the Burkholderiaceae.</title>
        <authorList>
            <person name="Estrada-de los Santos P."/>
            <person name="Palmer M."/>
            <person name="Chavez-Ramirez B."/>
            <person name="Beukes C."/>
            <person name="Steenkamp E.T."/>
            <person name="Hirsch A.M."/>
            <person name="Manyaka P."/>
            <person name="Maluk M."/>
            <person name="Lafos M."/>
            <person name="Crook M."/>
            <person name="Gross E."/>
            <person name="Simon M.F."/>
            <person name="Bueno dos Reis Junior F."/>
            <person name="Poole P.S."/>
            <person name="Venter S.N."/>
            <person name="James E.K."/>
        </authorList>
    </citation>
    <scope>NUCLEOTIDE SEQUENCE [LARGE SCALE GENOMIC DNA]</scope>
    <source>
        <strain evidence="3 4">GIMN1.004</strain>
    </source>
</reference>
<protein>
    <submittedName>
        <fullName evidence="3">Cysteine hydrolase</fullName>
    </submittedName>
</protein>
<evidence type="ECO:0000313" key="4">
    <source>
        <dbReference type="Proteomes" id="UP000235616"/>
    </source>
</evidence>
<dbReference type="Proteomes" id="UP000235616">
    <property type="component" value="Unassembled WGS sequence"/>
</dbReference>
<dbReference type="CDD" id="cd00431">
    <property type="entry name" value="cysteine_hydrolases"/>
    <property type="match status" value="1"/>
</dbReference>
<evidence type="ECO:0000259" key="2">
    <source>
        <dbReference type="Pfam" id="PF00857"/>
    </source>
</evidence>